<organism evidence="1 2">
    <name type="scientific">Paramuricea clavata</name>
    <name type="common">Red gorgonian</name>
    <name type="synonym">Violescent sea-whip</name>
    <dbReference type="NCBI Taxonomy" id="317549"/>
    <lineage>
        <taxon>Eukaryota</taxon>
        <taxon>Metazoa</taxon>
        <taxon>Cnidaria</taxon>
        <taxon>Anthozoa</taxon>
        <taxon>Octocorallia</taxon>
        <taxon>Malacalcyonacea</taxon>
        <taxon>Plexauridae</taxon>
        <taxon>Paramuricea</taxon>
    </lineage>
</organism>
<proteinExistence type="predicted"/>
<dbReference type="SUPFAM" id="SSF56672">
    <property type="entry name" value="DNA/RNA polymerases"/>
    <property type="match status" value="1"/>
</dbReference>
<protein>
    <submittedName>
        <fullName evidence="1">Uncharacterized protein</fullName>
    </submittedName>
</protein>
<keyword evidence="2" id="KW-1185">Reference proteome</keyword>
<dbReference type="OrthoDB" id="6015349at2759"/>
<dbReference type="CDD" id="cd01650">
    <property type="entry name" value="RT_nLTR_like"/>
    <property type="match status" value="1"/>
</dbReference>
<dbReference type="AlphaFoldDB" id="A0A6S7FTS5"/>
<dbReference type="PANTHER" id="PTHR33332">
    <property type="entry name" value="REVERSE TRANSCRIPTASE DOMAIN-CONTAINING PROTEIN"/>
    <property type="match status" value="1"/>
</dbReference>
<gene>
    <name evidence="1" type="ORF">PACLA_8A052748</name>
</gene>
<reference evidence="1" key="1">
    <citation type="submission" date="2020-04" db="EMBL/GenBank/DDBJ databases">
        <authorList>
            <person name="Alioto T."/>
            <person name="Alioto T."/>
            <person name="Gomez Garrido J."/>
        </authorList>
    </citation>
    <scope>NUCLEOTIDE SEQUENCE</scope>
    <source>
        <strain evidence="1">A484AB</strain>
    </source>
</reference>
<dbReference type="InterPro" id="IPR043502">
    <property type="entry name" value="DNA/RNA_pol_sf"/>
</dbReference>
<sequence>MAQRSFVEQEIRKNTKDTGNMWKVICTCIPKKSTGKKCFSSDDKSVANNFNQFFTSVGSNSVTKIKSLAKENNYTPSQLPFVPRSYTESEQFTFEPVECSLVEYIVTSMPDNKAPGIDKIPIRVIKDCLPVISPWITSIINNSLANNIFPNTWKIAEVTPIPKEGDHELANNNRPISLLPVLSKVCERVALHQLTSYLTTNHRVSVHQSGNKTWHSTETSLIHSTDSILKAIDQKKVTAVILLDMSKAFDSINHNILCLLNWRTLVSHLDAWVGLKVTSARDTKHIYVNDLPSVAKNCSSESYVDDTKLLLSFRIDDSNIALTDLNEDLIRMRNWCFDNLLLLNPDRTKLMVYGSRQMLAKLPDFRLSLLGKQLTPASSVKDLGVKFDPILSFDNHILSTVSSCKSSLCQINRAKHVFHKNLLITVINALVFSKLYYCSSLWSNTSCSNLSRLQGVQNFAARVVSNRRKFDHITPILKELRWFPVKSHLYSRDALLAFKCMNDCAPAYLSSQFKTRGEQPGGGLVVKGRKVIQLLNVFQQQPANQVVVKGGRKVPQLLKDVYYQQPGGGLVVKGRKVIQLLNVFQQQPANQVVVKGGMKVPQLLKDVYYQQPGGG</sequence>
<evidence type="ECO:0000313" key="1">
    <source>
        <dbReference type="EMBL" id="CAB3983005.1"/>
    </source>
</evidence>
<dbReference type="InterPro" id="IPR000477">
    <property type="entry name" value="RT_dom"/>
</dbReference>
<dbReference type="Proteomes" id="UP001152795">
    <property type="component" value="Unassembled WGS sequence"/>
</dbReference>
<name>A0A6S7FTS5_PARCT</name>
<evidence type="ECO:0000313" key="2">
    <source>
        <dbReference type="Proteomes" id="UP001152795"/>
    </source>
</evidence>
<accession>A0A6S7FTS5</accession>
<dbReference type="Pfam" id="PF00078">
    <property type="entry name" value="RVT_1"/>
    <property type="match status" value="1"/>
</dbReference>
<dbReference type="EMBL" id="CACRXK020000564">
    <property type="protein sequence ID" value="CAB3983005.1"/>
    <property type="molecule type" value="Genomic_DNA"/>
</dbReference>
<comment type="caution">
    <text evidence="1">The sequence shown here is derived from an EMBL/GenBank/DDBJ whole genome shotgun (WGS) entry which is preliminary data.</text>
</comment>